<dbReference type="WBParaSite" id="JU765_v2.g1862.t1">
    <property type="protein sequence ID" value="JU765_v2.g1862.t1"/>
    <property type="gene ID" value="JU765_v2.g1862"/>
</dbReference>
<sequence length="93" mass="10411">MPMTGELPDQQTGIEEVPAEQVLKKAKNILGLNKGKDGKTQKELMAMMFAEPEMLEAAYKKDQEKFDDKELAKTLAEDRLDLSVVATIVQDKD</sequence>
<evidence type="ECO:0000313" key="2">
    <source>
        <dbReference type="WBParaSite" id="JU765_v2.g1862.t1"/>
    </source>
</evidence>
<protein>
    <submittedName>
        <fullName evidence="2">Nascent polypeptide-associated complex subunit alpha-like UBA domain-containing protein</fullName>
    </submittedName>
</protein>
<reference evidence="2" key="1">
    <citation type="submission" date="2022-11" db="UniProtKB">
        <authorList>
            <consortium name="WormBaseParasite"/>
        </authorList>
    </citation>
    <scope>IDENTIFICATION</scope>
</reference>
<dbReference type="Proteomes" id="UP000887576">
    <property type="component" value="Unplaced"/>
</dbReference>
<proteinExistence type="predicted"/>
<name>A0AC34QRD4_9BILA</name>
<evidence type="ECO:0000313" key="1">
    <source>
        <dbReference type="Proteomes" id="UP000887576"/>
    </source>
</evidence>
<organism evidence="1 2">
    <name type="scientific">Panagrolaimus sp. JU765</name>
    <dbReference type="NCBI Taxonomy" id="591449"/>
    <lineage>
        <taxon>Eukaryota</taxon>
        <taxon>Metazoa</taxon>
        <taxon>Ecdysozoa</taxon>
        <taxon>Nematoda</taxon>
        <taxon>Chromadorea</taxon>
        <taxon>Rhabditida</taxon>
        <taxon>Tylenchina</taxon>
        <taxon>Panagrolaimomorpha</taxon>
        <taxon>Panagrolaimoidea</taxon>
        <taxon>Panagrolaimidae</taxon>
        <taxon>Panagrolaimus</taxon>
    </lineage>
</organism>
<accession>A0AC34QRD4</accession>